<dbReference type="AlphaFoldDB" id="G2Y3V3"/>
<sequence length="140" mass="16477">MVRQFKRFDAILHNWRSAGVFVSTYRLATVTQVCQLMRRWLLSLLFSSQEGSRAESLHTLQICGATLFSKNRPIYIWKKIKIEANSAYSTKRSLFPSSTFGWLLRLEVICLARRIWVYGWYAIYVGVKRRTRIGYSSRSR</sequence>
<organism evidence="1 2">
    <name type="scientific">Botryotinia fuckeliana (strain T4)</name>
    <name type="common">Noble rot fungus</name>
    <name type="synonym">Botrytis cinerea</name>
    <dbReference type="NCBI Taxonomy" id="999810"/>
    <lineage>
        <taxon>Eukaryota</taxon>
        <taxon>Fungi</taxon>
        <taxon>Dikarya</taxon>
        <taxon>Ascomycota</taxon>
        <taxon>Pezizomycotina</taxon>
        <taxon>Leotiomycetes</taxon>
        <taxon>Helotiales</taxon>
        <taxon>Sclerotiniaceae</taxon>
        <taxon>Botrytis</taxon>
    </lineage>
</organism>
<gene>
    <name evidence="1" type="ORF">BofuT4_P005020.1</name>
</gene>
<evidence type="ECO:0000313" key="1">
    <source>
        <dbReference type="EMBL" id="CCD47343.1"/>
    </source>
</evidence>
<evidence type="ECO:0000313" key="2">
    <source>
        <dbReference type="Proteomes" id="UP000008177"/>
    </source>
</evidence>
<dbReference type="HOGENOM" id="CLU_1834851_0_0_1"/>
<dbReference type="Proteomes" id="UP000008177">
    <property type="component" value="Unplaced contigs"/>
</dbReference>
<protein>
    <submittedName>
        <fullName evidence="1">Uncharacterized protein</fullName>
    </submittedName>
</protein>
<name>G2Y3V3_BOTF4</name>
<accession>G2Y3V3</accession>
<proteinExistence type="predicted"/>
<reference evidence="2" key="1">
    <citation type="journal article" date="2011" name="PLoS Genet.">
        <title>Genomic analysis of the necrotrophic fungal pathogens Sclerotinia sclerotiorum and Botrytis cinerea.</title>
        <authorList>
            <person name="Amselem J."/>
            <person name="Cuomo C.A."/>
            <person name="van Kan J.A."/>
            <person name="Viaud M."/>
            <person name="Benito E.P."/>
            <person name="Couloux A."/>
            <person name="Coutinho P.M."/>
            <person name="de Vries R.P."/>
            <person name="Dyer P.S."/>
            <person name="Fillinger S."/>
            <person name="Fournier E."/>
            <person name="Gout L."/>
            <person name="Hahn M."/>
            <person name="Kohn L."/>
            <person name="Lapalu N."/>
            <person name="Plummer K.M."/>
            <person name="Pradier J.M."/>
            <person name="Quevillon E."/>
            <person name="Sharon A."/>
            <person name="Simon A."/>
            <person name="ten Have A."/>
            <person name="Tudzynski B."/>
            <person name="Tudzynski P."/>
            <person name="Wincker P."/>
            <person name="Andrew M."/>
            <person name="Anthouard V."/>
            <person name="Beever R.E."/>
            <person name="Beffa R."/>
            <person name="Benoit I."/>
            <person name="Bouzid O."/>
            <person name="Brault B."/>
            <person name="Chen Z."/>
            <person name="Choquer M."/>
            <person name="Collemare J."/>
            <person name="Cotton P."/>
            <person name="Danchin E.G."/>
            <person name="Da Silva C."/>
            <person name="Gautier A."/>
            <person name="Giraud C."/>
            <person name="Giraud T."/>
            <person name="Gonzalez C."/>
            <person name="Grossetete S."/>
            <person name="Guldener U."/>
            <person name="Henrissat B."/>
            <person name="Howlett B.J."/>
            <person name="Kodira C."/>
            <person name="Kretschmer M."/>
            <person name="Lappartient A."/>
            <person name="Leroch M."/>
            <person name="Levis C."/>
            <person name="Mauceli E."/>
            <person name="Neuveglise C."/>
            <person name="Oeser B."/>
            <person name="Pearson M."/>
            <person name="Poulain J."/>
            <person name="Poussereau N."/>
            <person name="Quesneville H."/>
            <person name="Rascle C."/>
            <person name="Schumacher J."/>
            <person name="Segurens B."/>
            <person name="Sexton A."/>
            <person name="Silva E."/>
            <person name="Sirven C."/>
            <person name="Soanes D.M."/>
            <person name="Talbot N.J."/>
            <person name="Templeton M."/>
            <person name="Yandava C."/>
            <person name="Yarden O."/>
            <person name="Zeng Q."/>
            <person name="Rollins J.A."/>
            <person name="Lebrun M.H."/>
            <person name="Dickman M."/>
        </authorList>
    </citation>
    <scope>NUCLEOTIDE SEQUENCE [LARGE SCALE GENOMIC DNA]</scope>
    <source>
        <strain evidence="2">T4</strain>
    </source>
</reference>
<dbReference type="EMBL" id="FQ790286">
    <property type="protein sequence ID" value="CCD47343.1"/>
    <property type="molecule type" value="Genomic_DNA"/>
</dbReference>
<dbReference type="InParanoid" id="G2Y3V3"/>